<evidence type="ECO:0000256" key="2">
    <source>
        <dbReference type="ARBA" id="ARBA00022737"/>
    </source>
</evidence>
<dbReference type="Proteomes" id="UP001386955">
    <property type="component" value="Unassembled WGS sequence"/>
</dbReference>
<evidence type="ECO:0000256" key="3">
    <source>
        <dbReference type="SAM" id="MobiDB-lite"/>
    </source>
</evidence>
<dbReference type="InterPro" id="IPR001611">
    <property type="entry name" value="Leu-rich_rpt"/>
</dbReference>
<dbReference type="SMART" id="SM00365">
    <property type="entry name" value="LRR_SD22"/>
    <property type="match status" value="3"/>
</dbReference>
<dbReference type="FunFam" id="3.80.10.10:FF:000320">
    <property type="entry name" value="Protein phosphatase 1 regulatory subunit pprA"/>
    <property type="match status" value="1"/>
</dbReference>
<dbReference type="AlphaFoldDB" id="A0AAN9T0T3"/>
<dbReference type="GO" id="GO:0005737">
    <property type="term" value="C:cytoplasm"/>
    <property type="evidence" value="ECO:0007669"/>
    <property type="project" value="TreeGrafter"/>
</dbReference>
<dbReference type="EMBL" id="JAYMYS010000001">
    <property type="protein sequence ID" value="KAK7410137.1"/>
    <property type="molecule type" value="Genomic_DNA"/>
</dbReference>
<dbReference type="Pfam" id="PF13855">
    <property type="entry name" value="LRR_8"/>
    <property type="match status" value="1"/>
</dbReference>
<dbReference type="InterPro" id="IPR003591">
    <property type="entry name" value="Leu-rich_rpt_typical-subtyp"/>
</dbReference>
<feature type="region of interest" description="Disordered" evidence="3">
    <location>
        <begin position="308"/>
        <end position="356"/>
    </location>
</feature>
<sequence length="422" mass="46108">MSIVHGLIGFAQETRDNFHALKMLSPEALASNKPKNTTPPSAEGIVTKASQDGAKNQVSNDSSIPSSTEFQVSSGPANDGSAILVGDPMPYDEDSQIILDTPLPGMEAAKSNISSLSASTVTEAQLPNHGLRMFPNFSSSKILKNLTMVKSAYRTIPPGMFPPQLLLLNLSKNNISIIEGLCQLTRLRVLNLSYNRIRRIGHGLTSCSSLDELYLAGNKIRKVEGLHRLSKLTILDVCFNDISSAKCLGQLVANYNSLQAINLEGNPTQKSVGDEELKKYLQFILPNLVYYNGQAMKISTLEDAEEQLDENSHHKTTRKGSRGLVAAKKPSTTSTRASKNQTLKSSKLSKGKRDNKVLMPPTEAKVSQLYSDPCSLYDFTVSTGQTHELGSIGRVVDCSRYPPLITKFIPYPNSYRTINNAM</sequence>
<evidence type="ECO:0000256" key="1">
    <source>
        <dbReference type="ARBA" id="ARBA00022614"/>
    </source>
</evidence>
<keyword evidence="2" id="KW-0677">Repeat</keyword>
<keyword evidence="1" id="KW-0433">Leucine-rich repeat</keyword>
<keyword evidence="5" id="KW-1185">Reference proteome</keyword>
<dbReference type="InterPro" id="IPR032675">
    <property type="entry name" value="LRR_dom_sf"/>
</dbReference>
<protein>
    <submittedName>
        <fullName evidence="4">Uncharacterized protein</fullName>
    </submittedName>
</protein>
<name>A0AAN9T0T3_PSOTE</name>
<feature type="compositionally biased region" description="Polar residues" evidence="3">
    <location>
        <begin position="330"/>
        <end position="348"/>
    </location>
</feature>
<comment type="caution">
    <text evidence="4">The sequence shown here is derived from an EMBL/GenBank/DDBJ whole genome shotgun (WGS) entry which is preliminary data.</text>
</comment>
<evidence type="ECO:0000313" key="4">
    <source>
        <dbReference type="EMBL" id="KAK7410137.1"/>
    </source>
</evidence>
<proteinExistence type="predicted"/>
<dbReference type="PROSITE" id="PS51450">
    <property type="entry name" value="LRR"/>
    <property type="match status" value="3"/>
</dbReference>
<dbReference type="SMART" id="SM00369">
    <property type="entry name" value="LRR_TYP"/>
    <property type="match status" value="2"/>
</dbReference>
<feature type="compositionally biased region" description="Polar residues" evidence="3">
    <location>
        <begin position="48"/>
        <end position="76"/>
    </location>
</feature>
<feature type="region of interest" description="Disordered" evidence="3">
    <location>
        <begin position="29"/>
        <end position="82"/>
    </location>
</feature>
<dbReference type="PANTHER" id="PTHR15454">
    <property type="entry name" value="NISCHARIN RELATED"/>
    <property type="match status" value="1"/>
</dbReference>
<reference evidence="4 5" key="1">
    <citation type="submission" date="2024-01" db="EMBL/GenBank/DDBJ databases">
        <title>The genomes of 5 underutilized Papilionoideae crops provide insights into root nodulation and disease resistanc.</title>
        <authorList>
            <person name="Jiang F."/>
        </authorList>
    </citation>
    <scope>NUCLEOTIDE SEQUENCE [LARGE SCALE GENOMIC DNA]</scope>
    <source>
        <strain evidence="4">DUOXIRENSHENG_FW03</strain>
        <tissue evidence="4">Leaves</tissue>
    </source>
</reference>
<dbReference type="PANTHER" id="PTHR15454:SF7">
    <property type="entry name" value="OS07G0106100 PROTEIN"/>
    <property type="match status" value="1"/>
</dbReference>
<organism evidence="4 5">
    <name type="scientific">Psophocarpus tetragonolobus</name>
    <name type="common">Winged bean</name>
    <name type="synonym">Dolichos tetragonolobus</name>
    <dbReference type="NCBI Taxonomy" id="3891"/>
    <lineage>
        <taxon>Eukaryota</taxon>
        <taxon>Viridiplantae</taxon>
        <taxon>Streptophyta</taxon>
        <taxon>Embryophyta</taxon>
        <taxon>Tracheophyta</taxon>
        <taxon>Spermatophyta</taxon>
        <taxon>Magnoliopsida</taxon>
        <taxon>eudicotyledons</taxon>
        <taxon>Gunneridae</taxon>
        <taxon>Pentapetalae</taxon>
        <taxon>rosids</taxon>
        <taxon>fabids</taxon>
        <taxon>Fabales</taxon>
        <taxon>Fabaceae</taxon>
        <taxon>Papilionoideae</taxon>
        <taxon>50 kb inversion clade</taxon>
        <taxon>NPAAA clade</taxon>
        <taxon>indigoferoid/millettioid clade</taxon>
        <taxon>Phaseoleae</taxon>
        <taxon>Psophocarpus</taxon>
    </lineage>
</organism>
<accession>A0AAN9T0T3</accession>
<gene>
    <name evidence="4" type="ORF">VNO78_00678</name>
</gene>
<dbReference type="SUPFAM" id="SSF52075">
    <property type="entry name" value="Outer arm dynein light chain 1"/>
    <property type="match status" value="1"/>
</dbReference>
<evidence type="ECO:0000313" key="5">
    <source>
        <dbReference type="Proteomes" id="UP001386955"/>
    </source>
</evidence>
<dbReference type="Gene3D" id="3.80.10.10">
    <property type="entry name" value="Ribonuclease Inhibitor"/>
    <property type="match status" value="1"/>
</dbReference>